<accession>A0A1Y1K3G6</accession>
<name>A0A1Y1K3G6_PHOPY</name>
<dbReference type="Gene3D" id="2.30.29.30">
    <property type="entry name" value="Pleckstrin-homology domain (PH domain)/Phosphotyrosine-binding domain (PTB)"/>
    <property type="match status" value="1"/>
</dbReference>
<dbReference type="EMBL" id="GEZM01094038">
    <property type="protein sequence ID" value="JAV55984.1"/>
    <property type="molecule type" value="Transcribed_RNA"/>
</dbReference>
<proteinExistence type="predicted"/>
<dbReference type="InterPro" id="IPR052231">
    <property type="entry name" value="Rho_GEF_signaling-related"/>
</dbReference>
<dbReference type="PANTHER" id="PTHR45845:SF2">
    <property type="entry name" value="RIKEN CDNA D630003M21 GENE"/>
    <property type="match status" value="1"/>
</dbReference>
<dbReference type="GO" id="GO:0005085">
    <property type="term" value="F:guanyl-nucleotide exchange factor activity"/>
    <property type="evidence" value="ECO:0007669"/>
    <property type="project" value="InterPro"/>
</dbReference>
<reference evidence="2" key="1">
    <citation type="journal article" date="2016" name="Sci. Rep.">
        <title>Molecular characterization of firefly nuptial gifts: a multi-omics approach sheds light on postcopulatory sexual selection.</title>
        <authorList>
            <person name="Al-Wathiqui N."/>
            <person name="Fallon T.R."/>
            <person name="South A."/>
            <person name="Weng J.K."/>
            <person name="Lewis S.M."/>
        </authorList>
    </citation>
    <scope>NUCLEOTIDE SEQUENCE</scope>
</reference>
<dbReference type="InterPro" id="IPR000219">
    <property type="entry name" value="DH_dom"/>
</dbReference>
<protein>
    <recommendedName>
        <fullName evidence="1">DH domain-containing protein</fullName>
    </recommendedName>
</protein>
<dbReference type="SUPFAM" id="SSF48065">
    <property type="entry name" value="DBL homology domain (DH-domain)"/>
    <property type="match status" value="1"/>
</dbReference>
<dbReference type="Pfam" id="PF00621">
    <property type="entry name" value="RhoGEF"/>
    <property type="match status" value="1"/>
</dbReference>
<organism evidence="2">
    <name type="scientific">Photinus pyralis</name>
    <name type="common">Common eastern firefly</name>
    <name type="synonym">Lampyris pyralis</name>
    <dbReference type="NCBI Taxonomy" id="7054"/>
    <lineage>
        <taxon>Eukaryota</taxon>
        <taxon>Metazoa</taxon>
        <taxon>Ecdysozoa</taxon>
        <taxon>Arthropoda</taxon>
        <taxon>Hexapoda</taxon>
        <taxon>Insecta</taxon>
        <taxon>Pterygota</taxon>
        <taxon>Neoptera</taxon>
        <taxon>Endopterygota</taxon>
        <taxon>Coleoptera</taxon>
        <taxon>Polyphaga</taxon>
        <taxon>Elateriformia</taxon>
        <taxon>Elateroidea</taxon>
        <taxon>Lampyridae</taxon>
        <taxon>Lampyrinae</taxon>
        <taxon>Photinus</taxon>
    </lineage>
</organism>
<dbReference type="InterPro" id="IPR035899">
    <property type="entry name" value="DBL_dom_sf"/>
</dbReference>
<dbReference type="EMBL" id="GEZM01094039">
    <property type="protein sequence ID" value="JAV55981.1"/>
    <property type="molecule type" value="Transcribed_RNA"/>
</dbReference>
<dbReference type="SMART" id="SM00325">
    <property type="entry name" value="RhoGEF"/>
    <property type="match status" value="1"/>
</dbReference>
<dbReference type="AlphaFoldDB" id="A0A1Y1K3G6"/>
<evidence type="ECO:0000259" key="1">
    <source>
        <dbReference type="PROSITE" id="PS50010"/>
    </source>
</evidence>
<dbReference type="PROSITE" id="PS50010">
    <property type="entry name" value="DH_2"/>
    <property type="match status" value="1"/>
</dbReference>
<dbReference type="PANTHER" id="PTHR45845">
    <property type="entry name" value="RHO GUANINE NUCLEOTIDE EXCHANGE FACTOR-RELATED"/>
    <property type="match status" value="1"/>
</dbReference>
<evidence type="ECO:0000313" key="2">
    <source>
        <dbReference type="EMBL" id="JAV55984.1"/>
    </source>
</evidence>
<dbReference type="InterPro" id="IPR011993">
    <property type="entry name" value="PH-like_dom_sf"/>
</dbReference>
<feature type="domain" description="DH" evidence="1">
    <location>
        <begin position="397"/>
        <end position="577"/>
    </location>
</feature>
<sequence length="622" mass="72338">MSLVSCGVRKRDYGNIRRNRELGEVKSLVLEYENVLSHEKCVSATYKAMGCEISCEKPTLCIANNIVKRRINELNKRQYDTESAPLDRRNTNKFCNRSESLELIQQDEPERLEPTSAQESDQVMTQKCNLQNPILNETIAQPDHRPSGPITQICSEKDEFAEIESKLREMQQTVVEMENNYDEPRYVSRIFHVFDYNTSTETQHYPQEVLDELDGSEIVDIYLDEQNGDLSEDFGEVLKEDLINTDFIEAYNQKGYELLMTSVNVVQDSPMEVTSLSENSNSTKVSHENEDAQNLITSVDKQPEDRMERRRKNAEYFTAEELNALIPDDDDDDEFEELSVEIGNPMTMRDTAAVKSETIYDSFHNPRIAKVTSLLQKIKLAHRRTSKEEQQEKVKSKINYIMEEIVETEKKYINHLECILVDYLPYLRTKKVVPKKSTKIGDAFTAIKEIMKGTMKFYKSLKKSKNYEDIGKVFINFRSLFEMYPGYCRNKKLVDDYLVNFRDVIMQRQRELNDQLGLGSHLLTPIQRLGKYKLFLEQIEKELRRENRTCIYITYAVEIVRTQMATGDLYIAVDSIRGCPIDLLQQGALLLKENFTVLKPKKFDVVLFLFERMLIYATQDAV</sequence>
<dbReference type="Gene3D" id="1.20.900.10">
    <property type="entry name" value="Dbl homology (DH) domain"/>
    <property type="match status" value="1"/>
</dbReference>